<dbReference type="Pfam" id="PF11901">
    <property type="entry name" value="DM9"/>
    <property type="match status" value="1"/>
</dbReference>
<dbReference type="InterPro" id="IPR006616">
    <property type="entry name" value="DM9_repeat"/>
</dbReference>
<reference evidence="3" key="1">
    <citation type="journal article" date="2021" name="Elife">
        <title>Highly contiguous assemblies of 101 drosophilid genomes.</title>
        <authorList>
            <person name="Kim B.Y."/>
            <person name="Wang J.R."/>
            <person name="Miller D.E."/>
            <person name="Barmina O."/>
            <person name="Delaney E."/>
            <person name="Thompson A."/>
            <person name="Comeault A.A."/>
            <person name="Peede D."/>
            <person name="D'Agostino E.R."/>
            <person name="Pelaez J."/>
            <person name="Aguilar J.M."/>
            <person name="Haji D."/>
            <person name="Matsunaga T."/>
            <person name="Armstrong E.E."/>
            <person name="Zych M."/>
            <person name="Ogawa Y."/>
            <person name="Stamenkovic-Radak M."/>
            <person name="Jelic M."/>
            <person name="Veselinovic M.S."/>
            <person name="Tanaskovic M."/>
            <person name="Eric P."/>
            <person name="Gao J.J."/>
            <person name="Katoh T.K."/>
            <person name="Toda M.J."/>
            <person name="Watabe H."/>
            <person name="Watada M."/>
            <person name="Davis J.S."/>
            <person name="Moyle L.C."/>
            <person name="Manoli G."/>
            <person name="Bertolini E."/>
            <person name="Kostal V."/>
            <person name="Hawley R.S."/>
            <person name="Takahashi A."/>
            <person name="Jones C.D."/>
            <person name="Price D.K."/>
            <person name="Whiteman N."/>
            <person name="Kopp A."/>
            <person name="Matute D.R."/>
            <person name="Petrov D.A."/>
        </authorList>
    </citation>
    <scope>NUCLEOTIDE SEQUENCE [LARGE SCALE GENOMIC DNA]</scope>
</reference>
<evidence type="ECO:0000313" key="3">
    <source>
        <dbReference type="Proteomes" id="UP001652680"/>
    </source>
</evidence>
<dbReference type="EnsemblMetazoa" id="XM_017129259.1">
    <property type="protein sequence ID" value="XP_016984748.1"/>
    <property type="gene ID" value="LOC108048524"/>
</dbReference>
<gene>
    <name evidence="4" type="primary">LOC108048524</name>
    <name evidence="2" type="synonym">108048524</name>
</gene>
<feature type="signal peptide" evidence="1">
    <location>
        <begin position="1"/>
        <end position="17"/>
    </location>
</feature>
<feature type="chain" id="PRO_5028095944" evidence="1">
    <location>
        <begin position="18"/>
        <end position="181"/>
    </location>
</feature>
<reference evidence="4" key="2">
    <citation type="submission" date="2025-04" db="UniProtKB">
        <authorList>
            <consortium name="RefSeq"/>
        </authorList>
    </citation>
    <scope>IDENTIFICATION</scope>
</reference>
<dbReference type="GeneID" id="108048524"/>
<dbReference type="PANTHER" id="PTHR31649:SF10">
    <property type="entry name" value="IP19903P-RELATED"/>
    <property type="match status" value="1"/>
</dbReference>
<protein>
    <submittedName>
        <fullName evidence="4">Uncharacterized protein LOC108048524</fullName>
    </submittedName>
</protein>
<dbReference type="SMART" id="SM00696">
    <property type="entry name" value="DM9"/>
    <property type="match status" value="2"/>
</dbReference>
<evidence type="ECO:0000313" key="4">
    <source>
        <dbReference type="RefSeq" id="XP_016984748.1"/>
    </source>
</evidence>
<keyword evidence="1" id="KW-0732">Signal</keyword>
<proteinExistence type="predicted"/>
<name>A0A6P4FBS3_DRORH</name>
<evidence type="ECO:0000313" key="2">
    <source>
        <dbReference type="EnsemblMetazoa" id="XP_016984748.1"/>
    </source>
</evidence>
<dbReference type="AlphaFoldDB" id="A0A6P4FBS3"/>
<keyword evidence="3" id="KW-1185">Reference proteome</keyword>
<dbReference type="OMA" id="TTHWNER"/>
<dbReference type="PANTHER" id="PTHR31649">
    <property type="entry name" value="AGAP009604-PA"/>
    <property type="match status" value="1"/>
</dbReference>
<organism evidence="4">
    <name type="scientific">Drosophila rhopaloa</name>
    <name type="common">Fruit fly</name>
    <dbReference type="NCBI Taxonomy" id="1041015"/>
    <lineage>
        <taxon>Eukaryota</taxon>
        <taxon>Metazoa</taxon>
        <taxon>Ecdysozoa</taxon>
        <taxon>Arthropoda</taxon>
        <taxon>Hexapoda</taxon>
        <taxon>Insecta</taxon>
        <taxon>Pterygota</taxon>
        <taxon>Neoptera</taxon>
        <taxon>Endopterygota</taxon>
        <taxon>Diptera</taxon>
        <taxon>Brachycera</taxon>
        <taxon>Muscomorpha</taxon>
        <taxon>Ephydroidea</taxon>
        <taxon>Drosophilidae</taxon>
        <taxon>Drosophila</taxon>
        <taxon>Sophophora</taxon>
    </lineage>
</organism>
<evidence type="ECO:0000256" key="1">
    <source>
        <dbReference type="SAM" id="SignalP"/>
    </source>
</evidence>
<dbReference type="OrthoDB" id="2142040at2759"/>
<accession>A0A6P4FBS3</accession>
<sequence>MYKVASLVLALFAVVYAVPSAYDTVHVWRAGNLSYTVPENAILGGFDPYGYNTYVGRVKYVNDVLPARVVVETGTAYFNTPTASSKLLVYDLLVAERNVNYVWVRSFDGFFEKGLVAAGTTSKNELSFFCRARADAGYLIGTLLLSSQKTCIIKHESLSLRKFDKYEVLVAQPKGNGTLYY</sequence>
<dbReference type="Proteomes" id="UP001652680">
    <property type="component" value="Unassembled WGS sequence"/>
</dbReference>
<reference evidence="2" key="3">
    <citation type="submission" date="2025-05" db="UniProtKB">
        <authorList>
            <consortium name="EnsemblMetazoa"/>
        </authorList>
    </citation>
    <scope>IDENTIFICATION</scope>
</reference>
<dbReference type="RefSeq" id="XP_016984748.1">
    <property type="nucleotide sequence ID" value="XM_017129259.1"/>
</dbReference>